<dbReference type="CDD" id="cd07061">
    <property type="entry name" value="HP_HAP_like"/>
    <property type="match status" value="1"/>
</dbReference>
<accession>A0A9P7B8W2</accession>
<protein>
    <recommendedName>
        <fullName evidence="6">Phosphoglycerate mutase-like protein</fullName>
    </recommendedName>
</protein>
<feature type="region of interest" description="Disordered" evidence="2">
    <location>
        <begin position="164"/>
        <end position="207"/>
    </location>
</feature>
<feature type="chain" id="PRO_5040505827" description="Phosphoglycerate mutase-like protein" evidence="3">
    <location>
        <begin position="20"/>
        <end position="577"/>
    </location>
</feature>
<evidence type="ECO:0000256" key="2">
    <source>
        <dbReference type="SAM" id="MobiDB-lite"/>
    </source>
</evidence>
<feature type="compositionally biased region" description="Basic residues" evidence="2">
    <location>
        <begin position="169"/>
        <end position="196"/>
    </location>
</feature>
<dbReference type="InterPro" id="IPR000560">
    <property type="entry name" value="His_Pase_clade-2"/>
</dbReference>
<gene>
    <name evidence="4" type="ORF">C6P46_000309</name>
</gene>
<dbReference type="OrthoDB" id="6509975at2759"/>
<dbReference type="Pfam" id="PF00328">
    <property type="entry name" value="His_Phos_2"/>
    <property type="match status" value="1"/>
</dbReference>
<dbReference type="Proteomes" id="UP000777482">
    <property type="component" value="Unassembled WGS sequence"/>
</dbReference>
<evidence type="ECO:0008006" key="6">
    <source>
        <dbReference type="Google" id="ProtNLM"/>
    </source>
</evidence>
<name>A0A9P7B8W2_RHOMI</name>
<sequence>MSIKVLLACALALASTAGASPVNQVVFGEPAAVHVENAGLPKIPHKKFNPLDHMSGIAPYHDAPRANITPPDSCAVVAAAFLIRHSSIYANDDEWEEYMSPFADRVKQAQKSGDLSFPDNSPLAFLADWSCPINDDNLEKVTEPGIEDAYQLGKRFRELYGQLMPPKNLGKKGHRHHGGEDRKKRKDRSARARRRERREAKEMRMKKPKVPFKVWSASSGRDVDTSKAWVRGAFPHWQEGKDGEGDSQVVKLVAVPNKVGLSLGGKPCKKVGLTLVWEQDPNWSNSLTPHKICDAFTKEAGKPEAQAWLNTYGPPIVERLNGLVNGISFELNDVIAMQMLCGYETVIYDRRTSAFCSNALFQDDEFRSFGYWNDLHYHAFVGYGSKVAPYLGAQWLNVSTHNLLSAYAPKHPHPDPIPTTLLGKLAAFFKSKLPAPTLPPDATHTQLLFPYFTHREEPPVALVALGLWNTTTEQLPTDSMPKDRLWKTSHLLPFLGHVAIERLSCDAPPQHSSLTTAARGRKEEYIRVMVNGAPQPLGECQDGPGGSCKMDEFAQFVERRMELYGDISGACKKEEEA</sequence>
<dbReference type="GO" id="GO:0009277">
    <property type="term" value="C:fungal-type cell wall"/>
    <property type="evidence" value="ECO:0007669"/>
    <property type="project" value="TreeGrafter"/>
</dbReference>
<dbReference type="GO" id="GO:0003993">
    <property type="term" value="F:acid phosphatase activity"/>
    <property type="evidence" value="ECO:0007669"/>
    <property type="project" value="TreeGrafter"/>
</dbReference>
<dbReference type="EMBL" id="PUHQ01000010">
    <property type="protein sequence ID" value="KAG0665210.1"/>
    <property type="molecule type" value="Genomic_DNA"/>
</dbReference>
<evidence type="ECO:0000313" key="5">
    <source>
        <dbReference type="Proteomes" id="UP000777482"/>
    </source>
</evidence>
<dbReference type="InterPro" id="IPR029033">
    <property type="entry name" value="His_PPase_superfam"/>
</dbReference>
<dbReference type="AlphaFoldDB" id="A0A9P7B8W2"/>
<keyword evidence="1" id="KW-0378">Hydrolase</keyword>
<evidence type="ECO:0000256" key="3">
    <source>
        <dbReference type="SAM" id="SignalP"/>
    </source>
</evidence>
<proteinExistence type="predicted"/>
<evidence type="ECO:0000256" key="1">
    <source>
        <dbReference type="ARBA" id="ARBA00022801"/>
    </source>
</evidence>
<dbReference type="PANTHER" id="PTHR20963:SF14">
    <property type="entry name" value="ACID PHOSPHATASE, PUTATIVE-RELATED"/>
    <property type="match status" value="1"/>
</dbReference>
<dbReference type="PANTHER" id="PTHR20963">
    <property type="entry name" value="MULTIPLE INOSITOL POLYPHOSPHATE PHOSPHATASE-RELATED"/>
    <property type="match status" value="1"/>
</dbReference>
<feature type="signal peptide" evidence="3">
    <location>
        <begin position="1"/>
        <end position="19"/>
    </location>
</feature>
<keyword evidence="5" id="KW-1185">Reference proteome</keyword>
<keyword evidence="3" id="KW-0732">Signal</keyword>
<comment type="caution">
    <text evidence="4">The sequence shown here is derived from an EMBL/GenBank/DDBJ whole genome shotgun (WGS) entry which is preliminary data.</text>
</comment>
<evidence type="ECO:0000313" key="4">
    <source>
        <dbReference type="EMBL" id="KAG0665210.1"/>
    </source>
</evidence>
<dbReference type="Gene3D" id="3.40.50.1240">
    <property type="entry name" value="Phosphoglycerate mutase-like"/>
    <property type="match status" value="1"/>
</dbReference>
<organism evidence="4 5">
    <name type="scientific">Rhodotorula mucilaginosa</name>
    <name type="common">Yeast</name>
    <name type="synonym">Rhodotorula rubra</name>
    <dbReference type="NCBI Taxonomy" id="5537"/>
    <lineage>
        <taxon>Eukaryota</taxon>
        <taxon>Fungi</taxon>
        <taxon>Dikarya</taxon>
        <taxon>Basidiomycota</taxon>
        <taxon>Pucciniomycotina</taxon>
        <taxon>Microbotryomycetes</taxon>
        <taxon>Sporidiobolales</taxon>
        <taxon>Sporidiobolaceae</taxon>
        <taxon>Rhodotorula</taxon>
    </lineage>
</organism>
<reference evidence="4 5" key="1">
    <citation type="submission" date="2020-11" db="EMBL/GenBank/DDBJ databases">
        <title>Kefir isolates.</title>
        <authorList>
            <person name="Marcisauskas S."/>
            <person name="Kim Y."/>
            <person name="Blasche S."/>
        </authorList>
    </citation>
    <scope>NUCLEOTIDE SEQUENCE [LARGE SCALE GENOMIC DNA]</scope>
    <source>
        <strain evidence="4 5">KR</strain>
    </source>
</reference>
<dbReference type="SUPFAM" id="SSF53254">
    <property type="entry name" value="Phosphoglycerate mutase-like"/>
    <property type="match status" value="1"/>
</dbReference>